<proteinExistence type="predicted"/>
<name>A0AAD4E7Y7_9AGAM</name>
<evidence type="ECO:0000256" key="2">
    <source>
        <dbReference type="ARBA" id="ARBA00022737"/>
    </source>
</evidence>
<evidence type="ECO:0000313" key="5">
    <source>
        <dbReference type="Proteomes" id="UP001195769"/>
    </source>
</evidence>
<dbReference type="PROSITE" id="PS50082">
    <property type="entry name" value="WD_REPEATS_2"/>
    <property type="match status" value="2"/>
</dbReference>
<dbReference type="GeneID" id="64657986"/>
<keyword evidence="5" id="KW-1185">Reference proteome</keyword>
<dbReference type="PANTHER" id="PTHR22847:SF637">
    <property type="entry name" value="WD REPEAT DOMAIN 5B"/>
    <property type="match status" value="1"/>
</dbReference>
<evidence type="ECO:0000256" key="3">
    <source>
        <dbReference type="PROSITE-ProRule" id="PRU00221"/>
    </source>
</evidence>
<reference evidence="4" key="1">
    <citation type="journal article" date="2020" name="New Phytol.">
        <title>Comparative genomics reveals dynamic genome evolution in host specialist ectomycorrhizal fungi.</title>
        <authorList>
            <person name="Lofgren L.A."/>
            <person name="Nguyen N.H."/>
            <person name="Vilgalys R."/>
            <person name="Ruytinx J."/>
            <person name="Liao H.L."/>
            <person name="Branco S."/>
            <person name="Kuo A."/>
            <person name="LaButti K."/>
            <person name="Lipzen A."/>
            <person name="Andreopoulos W."/>
            <person name="Pangilinan J."/>
            <person name="Riley R."/>
            <person name="Hundley H."/>
            <person name="Na H."/>
            <person name="Barry K."/>
            <person name="Grigoriev I.V."/>
            <person name="Stajich J.E."/>
            <person name="Kennedy P.G."/>
        </authorList>
    </citation>
    <scope>NUCLEOTIDE SEQUENCE</scope>
    <source>
        <strain evidence="4">FC203</strain>
    </source>
</reference>
<dbReference type="AlphaFoldDB" id="A0AAD4E7Y7"/>
<evidence type="ECO:0000313" key="4">
    <source>
        <dbReference type="EMBL" id="KAG1901390.1"/>
    </source>
</evidence>
<dbReference type="PROSITE" id="PS00678">
    <property type="entry name" value="WD_REPEATS_1"/>
    <property type="match status" value="1"/>
</dbReference>
<protein>
    <submittedName>
        <fullName evidence="4">WD40-repeat-containing domain protein</fullName>
    </submittedName>
</protein>
<keyword evidence="2" id="KW-0677">Repeat</keyword>
<dbReference type="SUPFAM" id="SSF50978">
    <property type="entry name" value="WD40 repeat-like"/>
    <property type="match status" value="1"/>
</dbReference>
<organism evidence="4 5">
    <name type="scientific">Suillus fuscotomentosus</name>
    <dbReference type="NCBI Taxonomy" id="1912939"/>
    <lineage>
        <taxon>Eukaryota</taxon>
        <taxon>Fungi</taxon>
        <taxon>Dikarya</taxon>
        <taxon>Basidiomycota</taxon>
        <taxon>Agaricomycotina</taxon>
        <taxon>Agaricomycetes</taxon>
        <taxon>Agaricomycetidae</taxon>
        <taxon>Boletales</taxon>
        <taxon>Suillineae</taxon>
        <taxon>Suillaceae</taxon>
        <taxon>Suillus</taxon>
    </lineage>
</organism>
<sequence>MTVRLWDAVAGKPIGELLEGHTDMVWSVSFSPGGSRIVTGSEDKTIRLWDVATGQPVGQPLRGHTAGVNSVFVSRDETRIISSSWDGSVRVWYAVIGKSLQKHAEEDCSAFPPHGSYIPDPTAAIPTSNTANDAFISYSSNLTHSLRDTAELLTGTSYDDHTFVLREDGWIMGPNRRLLFWVPPASQKALRYNPRTTFAIPRGVELDLSRMAHGTHWQDCYKDSSLR</sequence>
<dbReference type="PANTHER" id="PTHR22847">
    <property type="entry name" value="WD40 REPEAT PROTEIN"/>
    <property type="match status" value="1"/>
</dbReference>
<dbReference type="InterPro" id="IPR001680">
    <property type="entry name" value="WD40_rpt"/>
</dbReference>
<dbReference type="InterPro" id="IPR015943">
    <property type="entry name" value="WD40/YVTN_repeat-like_dom_sf"/>
</dbReference>
<dbReference type="RefSeq" id="XP_041226965.1">
    <property type="nucleotide sequence ID" value="XM_041363688.1"/>
</dbReference>
<feature type="repeat" description="WD" evidence="3">
    <location>
        <begin position="18"/>
        <end position="59"/>
    </location>
</feature>
<keyword evidence="1 3" id="KW-0853">WD repeat</keyword>
<dbReference type="InterPro" id="IPR019775">
    <property type="entry name" value="WD40_repeat_CS"/>
</dbReference>
<gene>
    <name evidence="4" type="ORF">F5891DRAFT_1108224</name>
</gene>
<dbReference type="InterPro" id="IPR036322">
    <property type="entry name" value="WD40_repeat_dom_sf"/>
</dbReference>
<dbReference type="GO" id="GO:1990234">
    <property type="term" value="C:transferase complex"/>
    <property type="evidence" value="ECO:0007669"/>
    <property type="project" value="UniProtKB-ARBA"/>
</dbReference>
<dbReference type="PROSITE" id="PS50294">
    <property type="entry name" value="WD_REPEATS_REGION"/>
    <property type="match status" value="2"/>
</dbReference>
<evidence type="ECO:0000256" key="1">
    <source>
        <dbReference type="ARBA" id="ARBA00022574"/>
    </source>
</evidence>
<dbReference type="Gene3D" id="2.130.10.10">
    <property type="entry name" value="YVTN repeat-like/Quinoprotein amine dehydrogenase"/>
    <property type="match status" value="1"/>
</dbReference>
<dbReference type="Pfam" id="PF00400">
    <property type="entry name" value="WD40"/>
    <property type="match status" value="2"/>
</dbReference>
<dbReference type="Proteomes" id="UP001195769">
    <property type="component" value="Unassembled WGS sequence"/>
</dbReference>
<accession>A0AAD4E7Y7</accession>
<dbReference type="SMART" id="SM00320">
    <property type="entry name" value="WD40"/>
    <property type="match status" value="2"/>
</dbReference>
<comment type="caution">
    <text evidence="4">The sequence shown here is derived from an EMBL/GenBank/DDBJ whole genome shotgun (WGS) entry which is preliminary data.</text>
</comment>
<feature type="repeat" description="WD" evidence="3">
    <location>
        <begin position="61"/>
        <end position="92"/>
    </location>
</feature>
<dbReference type="EMBL" id="JABBWK010000022">
    <property type="protein sequence ID" value="KAG1901390.1"/>
    <property type="molecule type" value="Genomic_DNA"/>
</dbReference>